<protein>
    <submittedName>
        <fullName evidence="2">Deoxyribodipyrimidine photolyase</fullName>
    </submittedName>
</protein>
<dbReference type="Proteomes" id="UP000059113">
    <property type="component" value="Chromosome"/>
</dbReference>
<reference evidence="3" key="2">
    <citation type="submission" date="2015-04" db="EMBL/GenBank/DDBJ databases">
        <title>The complete genome sequence of Erythrobacter sp. s21-N3.</title>
        <authorList>
            <person name="Zhuang L."/>
            <person name="Liu Y."/>
            <person name="Shao Z."/>
        </authorList>
    </citation>
    <scope>NUCLEOTIDE SEQUENCE [LARGE SCALE GENOMIC DNA]</scope>
    <source>
        <strain evidence="3">s21-N3</strain>
    </source>
</reference>
<dbReference type="Gene3D" id="3.50.50.60">
    <property type="entry name" value="FAD/NAD(P)-binding domain"/>
    <property type="match status" value="1"/>
</dbReference>
<dbReference type="PATRIC" id="fig|1648404.4.peg.2218"/>
<dbReference type="Gene3D" id="3.90.660.10">
    <property type="match status" value="1"/>
</dbReference>
<dbReference type="GO" id="GO:0016491">
    <property type="term" value="F:oxidoreductase activity"/>
    <property type="evidence" value="ECO:0007669"/>
    <property type="project" value="InterPro"/>
</dbReference>
<reference evidence="2 3" key="1">
    <citation type="journal article" date="2015" name="Int. J. Syst. Evol. Microbiol.">
        <title>Erythrobacter atlanticus sp. nov., a bacterium from ocean sediment able to degrade polycyclic aromatic hydrocarbons.</title>
        <authorList>
            <person name="Zhuang L."/>
            <person name="Liu Y."/>
            <person name="Wang L."/>
            <person name="Wang W."/>
            <person name="Shao Z."/>
        </authorList>
    </citation>
    <scope>NUCLEOTIDE SEQUENCE [LARGE SCALE GENOMIC DNA]</scope>
    <source>
        <strain evidence="3">s21-N3</strain>
    </source>
</reference>
<name>A0A0H4VYY5_9SPHN</name>
<proteinExistence type="predicted"/>
<dbReference type="EMBL" id="CP011310">
    <property type="protein sequence ID" value="AKQ42388.1"/>
    <property type="molecule type" value="Genomic_DNA"/>
</dbReference>
<gene>
    <name evidence="2" type="ORF">CP97_10665</name>
</gene>
<dbReference type="PANTHER" id="PTHR16128">
    <property type="entry name" value="FAD/NAD(P)-BINDING OXIDOREDUCTASE FAMILY PROTEIN"/>
    <property type="match status" value="1"/>
</dbReference>
<dbReference type="SUPFAM" id="SSF51905">
    <property type="entry name" value="FAD/NAD(P)-binding domain"/>
    <property type="match status" value="1"/>
</dbReference>
<dbReference type="RefSeq" id="WP_048885921.1">
    <property type="nucleotide sequence ID" value="NZ_CP011310.1"/>
</dbReference>
<dbReference type="Pfam" id="PF01593">
    <property type="entry name" value="Amino_oxidase"/>
    <property type="match status" value="1"/>
</dbReference>
<evidence type="ECO:0000259" key="1">
    <source>
        <dbReference type="Pfam" id="PF01593"/>
    </source>
</evidence>
<keyword evidence="3" id="KW-1185">Reference proteome</keyword>
<dbReference type="GO" id="GO:0016829">
    <property type="term" value="F:lyase activity"/>
    <property type="evidence" value="ECO:0007669"/>
    <property type="project" value="UniProtKB-KW"/>
</dbReference>
<dbReference type="PANTHER" id="PTHR16128:SF5">
    <property type="entry name" value="FAD_NAD(P)-BINDING OXIDOREDUCTASE FAMILY PROTEIN"/>
    <property type="match status" value="1"/>
</dbReference>
<dbReference type="Pfam" id="PF13450">
    <property type="entry name" value="NAD_binding_8"/>
    <property type="match status" value="1"/>
</dbReference>
<dbReference type="InterPro" id="IPR036188">
    <property type="entry name" value="FAD/NAD-bd_sf"/>
</dbReference>
<dbReference type="AlphaFoldDB" id="A0A0H4VYY5"/>
<dbReference type="OrthoDB" id="5792777at2"/>
<dbReference type="STRING" id="1648404.CP97_10665"/>
<organism evidence="2 3">
    <name type="scientific">Aurantiacibacter atlanticus</name>
    <dbReference type="NCBI Taxonomy" id="1648404"/>
    <lineage>
        <taxon>Bacteria</taxon>
        <taxon>Pseudomonadati</taxon>
        <taxon>Pseudomonadota</taxon>
        <taxon>Alphaproteobacteria</taxon>
        <taxon>Sphingomonadales</taxon>
        <taxon>Erythrobacteraceae</taxon>
        <taxon>Aurantiacibacter</taxon>
    </lineage>
</organism>
<evidence type="ECO:0000313" key="3">
    <source>
        <dbReference type="Proteomes" id="UP000059113"/>
    </source>
</evidence>
<dbReference type="InterPro" id="IPR002937">
    <property type="entry name" value="Amino_oxidase"/>
</dbReference>
<feature type="domain" description="Amine oxidase" evidence="1">
    <location>
        <begin position="88"/>
        <end position="269"/>
    </location>
</feature>
<keyword evidence="2" id="KW-0456">Lyase</keyword>
<evidence type="ECO:0000313" key="2">
    <source>
        <dbReference type="EMBL" id="AKQ42388.1"/>
    </source>
</evidence>
<accession>A0A0H4VYY5</accession>
<dbReference type="KEGG" id="ery:CP97_10665"/>
<sequence>MNIAIIGAGMAGLSCATRLRAQDHDVILFDKGRGPGGRMATRRAEIDGNTLHFDHGAQYFTVSDNGFAEIVSQWEADDVVAQWPVAKEGAWVGTPGMNAPVKAMAAELDVRFGVEIEAFGRSGTGWRFDGDGTPETVFDAVLVAVPAEQAAVLLGPHSPQMAETAKSSVSLPCWAVMAAFATPLDHEDIIRDAGAIGWAARNSAKPGRSNKGGLDCWVVQASPDWSREHLDDDGETIATLLLEELGNQTDITMPEAVHSAAHRWLYAESGSTAQKALWNADACLGACGDWLIGPRVEAAFVSGVTLADTILTTG</sequence>